<dbReference type="Gene3D" id="3.10.450.50">
    <property type="match status" value="1"/>
</dbReference>
<evidence type="ECO:0000256" key="1">
    <source>
        <dbReference type="SAM" id="SignalP"/>
    </source>
</evidence>
<dbReference type="Pfam" id="PF14534">
    <property type="entry name" value="DUF4440"/>
    <property type="match status" value="1"/>
</dbReference>
<dbReference type="InterPro" id="IPR027843">
    <property type="entry name" value="DUF4440"/>
</dbReference>
<evidence type="ECO:0000259" key="2">
    <source>
        <dbReference type="Pfam" id="PF14534"/>
    </source>
</evidence>
<accession>A0ABU0W9W0</accession>
<evidence type="ECO:0000313" key="3">
    <source>
        <dbReference type="EMBL" id="MDQ2070824.1"/>
    </source>
</evidence>
<dbReference type="Proteomes" id="UP001239019">
    <property type="component" value="Unassembled WGS sequence"/>
</dbReference>
<dbReference type="EMBL" id="JAVDDT010000011">
    <property type="protein sequence ID" value="MDQ2070824.1"/>
    <property type="molecule type" value="Genomic_DNA"/>
</dbReference>
<name>A0ABU0W9W0_9GAMM</name>
<feature type="domain" description="DUF4440" evidence="2">
    <location>
        <begin position="42"/>
        <end position="140"/>
    </location>
</feature>
<feature type="signal peptide" evidence="1">
    <location>
        <begin position="1"/>
        <end position="24"/>
    </location>
</feature>
<gene>
    <name evidence="3" type="ORF">RBH19_13180</name>
</gene>
<dbReference type="InterPro" id="IPR032710">
    <property type="entry name" value="NTF2-like_dom_sf"/>
</dbReference>
<protein>
    <submittedName>
        <fullName evidence="3">Nuclear transport factor 2 family protein</fullName>
    </submittedName>
</protein>
<comment type="caution">
    <text evidence="3">The sequence shown here is derived from an EMBL/GenBank/DDBJ whole genome shotgun (WGS) entry which is preliminary data.</text>
</comment>
<keyword evidence="4" id="KW-1185">Reference proteome</keyword>
<sequence>MLIRWKSYVLLSLGYLLCASPLVAADDNSRLEAHLATLNHDSFVDYILHHDVTLYSRLTLPEYTLVVDIGIVETRDEVLATAENLSVTSLRVEHDYFARNGDTAMVSGLLHVEGTVMGHPIPPQLRYLSVFVEREGEWRLLARSLTAYRDPRQSPPPE</sequence>
<reference evidence="3 4" key="1">
    <citation type="submission" date="2023-08" db="EMBL/GenBank/DDBJ databases">
        <title>Whole-genome sequencing of halo(alkali)philic microorganisms from hypersaline lakes.</title>
        <authorList>
            <person name="Sorokin D.Y."/>
            <person name="Abbas B."/>
            <person name="Merkel A.Y."/>
        </authorList>
    </citation>
    <scope>NUCLEOTIDE SEQUENCE [LARGE SCALE GENOMIC DNA]</scope>
    <source>
        <strain evidence="3 4">AB-CW4</strain>
    </source>
</reference>
<organism evidence="3 4">
    <name type="scientific">Natronospira bacteriovora</name>
    <dbReference type="NCBI Taxonomy" id="3069753"/>
    <lineage>
        <taxon>Bacteria</taxon>
        <taxon>Pseudomonadati</taxon>
        <taxon>Pseudomonadota</taxon>
        <taxon>Gammaproteobacteria</taxon>
        <taxon>Natronospirales</taxon>
        <taxon>Natronospiraceae</taxon>
        <taxon>Natronospira</taxon>
    </lineage>
</organism>
<evidence type="ECO:0000313" key="4">
    <source>
        <dbReference type="Proteomes" id="UP001239019"/>
    </source>
</evidence>
<dbReference type="SUPFAM" id="SSF54427">
    <property type="entry name" value="NTF2-like"/>
    <property type="match status" value="1"/>
</dbReference>
<proteinExistence type="predicted"/>
<keyword evidence="1" id="KW-0732">Signal</keyword>
<feature type="chain" id="PRO_5046787176" evidence="1">
    <location>
        <begin position="25"/>
        <end position="158"/>
    </location>
</feature>
<dbReference type="RefSeq" id="WP_306729321.1">
    <property type="nucleotide sequence ID" value="NZ_JAVDDT010000011.1"/>
</dbReference>